<dbReference type="NCBIfam" id="TIGR03357">
    <property type="entry name" value="VI_zyme"/>
    <property type="match status" value="1"/>
</dbReference>
<dbReference type="OrthoDB" id="119583at2"/>
<name>B1Z6L7_BURA4</name>
<organism evidence="2 3">
    <name type="scientific">Burkholderia ambifaria (strain MC40-6)</name>
    <dbReference type="NCBI Taxonomy" id="398577"/>
    <lineage>
        <taxon>Bacteria</taxon>
        <taxon>Pseudomonadati</taxon>
        <taxon>Pseudomonadota</taxon>
        <taxon>Betaproteobacteria</taxon>
        <taxon>Burkholderiales</taxon>
        <taxon>Burkholderiaceae</taxon>
        <taxon>Burkholderia</taxon>
        <taxon>Burkholderia cepacia complex</taxon>
    </lineage>
</organism>
<keyword evidence="2" id="KW-0614">Plasmid</keyword>
<dbReference type="RefSeq" id="WP_012367328.1">
    <property type="nucleotide sequence ID" value="NC_010553.1"/>
</dbReference>
<dbReference type="EMBL" id="CP001028">
    <property type="protein sequence ID" value="ACB69094.1"/>
    <property type="molecule type" value="Genomic_DNA"/>
</dbReference>
<accession>B1Z6L7</accession>
<proteinExistence type="predicted"/>
<dbReference type="Pfam" id="PF04965">
    <property type="entry name" value="GPW_gp25"/>
    <property type="match status" value="1"/>
</dbReference>
<protein>
    <submittedName>
        <fullName evidence="2">Type VI secretion system lysozyme-related protein</fullName>
    </submittedName>
</protein>
<dbReference type="InterPro" id="IPR017737">
    <property type="entry name" value="TssE1-like"/>
</dbReference>
<feature type="domain" description="IraD/Gp25-like" evidence="1">
    <location>
        <begin position="43"/>
        <end position="145"/>
    </location>
</feature>
<dbReference type="AlphaFoldDB" id="B1Z6L7"/>
<dbReference type="HOGENOM" id="CLU_102944_0_0_4"/>
<geneLocation type="plasmid" evidence="2 3">
    <name>pBMC401</name>
</geneLocation>
<dbReference type="PANTHER" id="PTHR38595">
    <property type="entry name" value="CYTOPLASMIC PROTEIN-RELATED"/>
    <property type="match status" value="1"/>
</dbReference>
<dbReference type="InterPro" id="IPR053176">
    <property type="entry name" value="T6SS_TssE1-like"/>
</dbReference>
<dbReference type="PANTHER" id="PTHR38595:SF1">
    <property type="entry name" value="TYPE VI SECRETION SYSTEM COMPONENT TSSE1"/>
    <property type="match status" value="1"/>
</dbReference>
<dbReference type="InterPro" id="IPR007048">
    <property type="entry name" value="IraD/Gp25-like"/>
</dbReference>
<reference evidence="3" key="1">
    <citation type="submission" date="2008-04" db="EMBL/GenBank/DDBJ databases">
        <title>Complete sequence of plasmid 1 of Burkholderia ambifaria MC40-6.</title>
        <authorList>
            <person name="Copeland A."/>
            <person name="Lucas S."/>
            <person name="Lapidus A."/>
            <person name="Glavina del Rio T."/>
            <person name="Dalin E."/>
            <person name="Tice H."/>
            <person name="Pitluck S."/>
            <person name="Chain P."/>
            <person name="Malfatti S."/>
            <person name="Shin M."/>
            <person name="Vergez L."/>
            <person name="Lang D."/>
            <person name="Schmutz J."/>
            <person name="Larimer F."/>
            <person name="Land M."/>
            <person name="Hauser L."/>
            <person name="Kyrpides N."/>
            <person name="Lykidis A."/>
            <person name="Ramette A."/>
            <person name="Konstantinidis K."/>
            <person name="Tiedje J."/>
            <person name="Richardson P."/>
        </authorList>
    </citation>
    <scope>NUCLEOTIDE SEQUENCE [LARGE SCALE GENOMIC DNA]</scope>
    <source>
        <strain evidence="3">MC40-6</strain>
        <plasmid evidence="3">Plasmid pBMC401</plasmid>
    </source>
</reference>
<sequence>MTRPPDNLHRPAYLPSLLDRLQDDAPHARHEKPSAYAPNGDGMRRIIQRDLALLLNATNLDGELDAVRYPHAAASVVNYGVPPLSGSYLSDRNWETIEKLIRTAIVRFEPRLLRDSIAIRPIVGQEAASYNKLMFEIRGLMQWSPYPLEFLIQSTFDIETNKVTFDPGARTGN</sequence>
<gene>
    <name evidence="2" type="ordered locus">BamMC406_6690</name>
</gene>
<evidence type="ECO:0000259" key="1">
    <source>
        <dbReference type="Pfam" id="PF04965"/>
    </source>
</evidence>
<evidence type="ECO:0000313" key="2">
    <source>
        <dbReference type="EMBL" id="ACB69094.1"/>
    </source>
</evidence>
<dbReference type="SUPFAM" id="SSF160719">
    <property type="entry name" value="gpW/gp25-like"/>
    <property type="match status" value="1"/>
</dbReference>
<evidence type="ECO:0000313" key="3">
    <source>
        <dbReference type="Proteomes" id="UP000001680"/>
    </source>
</evidence>
<dbReference type="Proteomes" id="UP000001680">
    <property type="component" value="Plasmid pBMC401"/>
</dbReference>
<dbReference type="KEGG" id="bac:BamMC406_6690"/>